<evidence type="ECO:0000256" key="2">
    <source>
        <dbReference type="ARBA" id="ARBA00023002"/>
    </source>
</evidence>
<organism evidence="4 5">
    <name type="scientific">Stomatobaculum longum</name>
    <dbReference type="NCBI Taxonomy" id="796942"/>
    <lineage>
        <taxon>Bacteria</taxon>
        <taxon>Bacillati</taxon>
        <taxon>Bacillota</taxon>
        <taxon>Clostridia</taxon>
        <taxon>Lachnospirales</taxon>
        <taxon>Lachnospiraceae</taxon>
        <taxon>Stomatobaculum</taxon>
    </lineage>
</organism>
<evidence type="ECO:0000256" key="1">
    <source>
        <dbReference type="ARBA" id="ARBA00007118"/>
    </source>
</evidence>
<dbReference type="SUPFAM" id="SSF55469">
    <property type="entry name" value="FMN-dependent nitroreductase-like"/>
    <property type="match status" value="1"/>
</dbReference>
<dbReference type="AlphaFoldDB" id="A0AA36Y5J5"/>
<dbReference type="RefSeq" id="WP_009532780.1">
    <property type="nucleotide sequence ID" value="NZ_CAJPPX010000070.1"/>
</dbReference>
<dbReference type="InterPro" id="IPR029479">
    <property type="entry name" value="Nitroreductase"/>
</dbReference>
<keyword evidence="5" id="KW-1185">Reference proteome</keyword>
<dbReference type="EMBL" id="AGEL01000006">
    <property type="protein sequence ID" value="EHO17348.1"/>
    <property type="molecule type" value="Genomic_DNA"/>
</dbReference>
<dbReference type="GO" id="GO:0016491">
    <property type="term" value="F:oxidoreductase activity"/>
    <property type="evidence" value="ECO:0007669"/>
    <property type="project" value="UniProtKB-KW"/>
</dbReference>
<dbReference type="PANTHER" id="PTHR43673">
    <property type="entry name" value="NAD(P)H NITROREDUCTASE YDGI-RELATED"/>
    <property type="match status" value="1"/>
</dbReference>
<dbReference type="GeneID" id="86940710"/>
<dbReference type="Proteomes" id="UP000018466">
    <property type="component" value="Unassembled WGS sequence"/>
</dbReference>
<comment type="similarity">
    <text evidence="1">Belongs to the nitroreductase family.</text>
</comment>
<comment type="caution">
    <text evidence="4">The sequence shown here is derived from an EMBL/GenBank/DDBJ whole genome shotgun (WGS) entry which is preliminary data.</text>
</comment>
<dbReference type="PANTHER" id="PTHR43673:SF10">
    <property type="entry name" value="NADH DEHYDROGENASE_NAD(P)H NITROREDUCTASE XCC3605-RELATED"/>
    <property type="match status" value="1"/>
</dbReference>
<gene>
    <name evidence="4" type="ORF">HMPREF9623_00947</name>
</gene>
<protein>
    <recommendedName>
        <fullName evidence="3">Nitroreductase domain-containing protein</fullName>
    </recommendedName>
</protein>
<dbReference type="Pfam" id="PF00881">
    <property type="entry name" value="Nitroreductase"/>
    <property type="match status" value="1"/>
</dbReference>
<evidence type="ECO:0000313" key="5">
    <source>
        <dbReference type="Proteomes" id="UP000018466"/>
    </source>
</evidence>
<evidence type="ECO:0000313" key="4">
    <source>
        <dbReference type="EMBL" id="EHO17348.1"/>
    </source>
</evidence>
<proteinExistence type="inferred from homology"/>
<dbReference type="InterPro" id="IPR000415">
    <property type="entry name" value="Nitroreductase-like"/>
</dbReference>
<sequence>MREIFERRSVRKFAAREVEAEKLEAVLRAGMAAPSAGNQRPWEFYIVRDREKLEALSQISRYAGPVAAAPLAIVAVCDPAGKRFAEVAPIDMAICTEHLWLGAVSEGLGGVWIGVYPFEDRVKSANRILGIPAGQFVFSVLPLGYSAEEKAPEDRFDPARIHEM</sequence>
<feature type="domain" description="Nitroreductase" evidence="3">
    <location>
        <begin position="5"/>
        <end position="76"/>
    </location>
</feature>
<keyword evidence="2" id="KW-0560">Oxidoreductase</keyword>
<reference evidence="4 5" key="1">
    <citation type="submission" date="2011-10" db="EMBL/GenBank/DDBJ databases">
        <title>The Genome Sequence of Lachnospiraceae bacterium ACC2.</title>
        <authorList>
            <consortium name="The Broad Institute Genome Sequencing Platform"/>
            <person name="Earl A."/>
            <person name="Ward D."/>
            <person name="Feldgarden M."/>
            <person name="Gevers D."/>
            <person name="Sizova M."/>
            <person name="Hazen A."/>
            <person name="Epstein S."/>
            <person name="Young S.K."/>
            <person name="Zeng Q."/>
            <person name="Gargeya S."/>
            <person name="Fitzgerald M."/>
            <person name="Haas B."/>
            <person name="Abouelleil A."/>
            <person name="Alvarado L."/>
            <person name="Arachchi H.M."/>
            <person name="Berlin A."/>
            <person name="Brown A."/>
            <person name="Chapman S.B."/>
            <person name="Chen Z."/>
            <person name="Dunbar C."/>
            <person name="Freedman E."/>
            <person name="Gearin G."/>
            <person name="Goldberg J."/>
            <person name="Griggs A."/>
            <person name="Gujja S."/>
            <person name="Heiman D."/>
            <person name="Howarth C."/>
            <person name="Larson L."/>
            <person name="Lui A."/>
            <person name="MacDonald P.J.P."/>
            <person name="Montmayeur A."/>
            <person name="Murphy C."/>
            <person name="Neiman D."/>
            <person name="Pearson M."/>
            <person name="Priest M."/>
            <person name="Roberts A."/>
            <person name="Saif S."/>
            <person name="Shea T."/>
            <person name="Shenoy N."/>
            <person name="Sisk P."/>
            <person name="Stolte C."/>
            <person name="Sykes S."/>
            <person name="Wortman J."/>
            <person name="Nusbaum C."/>
            <person name="Birren B."/>
        </authorList>
    </citation>
    <scope>NUCLEOTIDE SEQUENCE [LARGE SCALE GENOMIC DNA]</scope>
    <source>
        <strain evidence="4 5">ACC2</strain>
    </source>
</reference>
<name>A0AA36Y5J5_9FIRM</name>
<evidence type="ECO:0000259" key="3">
    <source>
        <dbReference type="Pfam" id="PF00881"/>
    </source>
</evidence>
<dbReference type="Gene3D" id="3.40.109.10">
    <property type="entry name" value="NADH Oxidase"/>
    <property type="match status" value="1"/>
</dbReference>
<dbReference type="CDD" id="cd02150">
    <property type="entry name" value="nitroreductase"/>
    <property type="match status" value="1"/>
</dbReference>
<accession>A0AA36Y5J5</accession>